<name>A0A1B1FMK1_9PSED</name>
<organism evidence="11">
    <name type="scientific">Pseudomonas chlororaphis subsp. aurantiaca</name>
    <dbReference type="NCBI Taxonomy" id="86192"/>
    <lineage>
        <taxon>Bacteria</taxon>
        <taxon>Pseudomonadati</taxon>
        <taxon>Pseudomonadota</taxon>
        <taxon>Gammaproteobacteria</taxon>
        <taxon>Pseudomonadales</taxon>
        <taxon>Pseudomonadaceae</taxon>
        <taxon>Pseudomonas</taxon>
    </lineage>
</organism>
<feature type="region of interest" description="Disordered" evidence="10">
    <location>
        <begin position="200"/>
        <end position="219"/>
    </location>
</feature>
<accession>A0A1B1FMK1</accession>
<keyword evidence="3 8" id="KW-0673">Quorum sensing</keyword>
<gene>
    <name evidence="11" type="primary">csaI</name>
</gene>
<keyword evidence="5 9" id="KW-0949">S-adenosyl-L-methionine</keyword>
<dbReference type="GO" id="GO:0061579">
    <property type="term" value="F:N-acyl homoserine lactone synthase activity"/>
    <property type="evidence" value="ECO:0007669"/>
    <property type="project" value="UniProtKB-UniRule"/>
</dbReference>
<dbReference type="GO" id="GO:0007165">
    <property type="term" value="P:signal transduction"/>
    <property type="evidence" value="ECO:0007669"/>
    <property type="project" value="TreeGrafter"/>
</dbReference>
<evidence type="ECO:0000256" key="3">
    <source>
        <dbReference type="ARBA" id="ARBA00022654"/>
    </source>
</evidence>
<dbReference type="AlphaFoldDB" id="A0A1B1FMK1"/>
<dbReference type="GO" id="GO:0009372">
    <property type="term" value="P:quorum sensing"/>
    <property type="evidence" value="ECO:0007669"/>
    <property type="project" value="UniProtKB-UniRule"/>
</dbReference>
<comment type="similarity">
    <text evidence="8 9">Belongs to the autoinducer synthase family.</text>
</comment>
<evidence type="ECO:0000256" key="7">
    <source>
        <dbReference type="ARBA" id="ARBA00048576"/>
    </source>
</evidence>
<evidence type="ECO:0000313" key="11">
    <source>
        <dbReference type="EMBL" id="ANQ47249.1"/>
    </source>
</evidence>
<dbReference type="EC" id="2.3.1.184" evidence="1 9"/>
<protein>
    <recommendedName>
        <fullName evidence="2 9">Acyl-homoserine-lactone synthase</fullName>
        <ecNumber evidence="1 9">2.3.1.184</ecNumber>
    </recommendedName>
    <alternativeName>
        <fullName evidence="9">Autoinducer synthesis protein</fullName>
    </alternativeName>
</protein>
<evidence type="ECO:0000256" key="6">
    <source>
        <dbReference type="ARBA" id="ARBA00022929"/>
    </source>
</evidence>
<dbReference type="BRENDA" id="2.3.1.184">
    <property type="organism ID" value="5094"/>
</dbReference>
<reference evidence="11" key="1">
    <citation type="submission" date="2015-12" db="EMBL/GenBank/DDBJ databases">
        <authorList>
            <person name="Shamseldin A."/>
            <person name="Moawad H."/>
            <person name="Abd El-Rahim W.M."/>
            <person name="Sadowsky M.J."/>
        </authorList>
    </citation>
    <scope>NUCLEOTIDE SEQUENCE</scope>
    <source>
        <strain evidence="11">G5</strain>
    </source>
</reference>
<dbReference type="InterPro" id="IPR016181">
    <property type="entry name" value="Acyl_CoA_acyltransferase"/>
</dbReference>
<dbReference type="EMBL" id="KU365918">
    <property type="protein sequence ID" value="ANQ47249.1"/>
    <property type="molecule type" value="Genomic_DNA"/>
</dbReference>
<evidence type="ECO:0000256" key="10">
    <source>
        <dbReference type="SAM" id="MobiDB-lite"/>
    </source>
</evidence>
<sequence>MITVVSRHESQLSPTLRDDLGRYRHAVFIKQLGWRLPACTGQCGHEVDQFDHADTRYTLALDSEEKVHGCARLLPTTRPYLLADVFGFLCDRPLPRQHDTWEISRFAASALENGKLPMRVFWHTLHTAWTLGANSVVAVTTPALERYFLRHGVALSRLGQPQRVNRDHLLALDFAAYQKNGRAALYTQSAAVASLNQAFLRSNPPPTRGGPPAGQALRE</sequence>
<dbReference type="PROSITE" id="PS51187">
    <property type="entry name" value="AUTOINDUCER_SYNTH_2"/>
    <property type="match status" value="1"/>
</dbReference>
<keyword evidence="4 9" id="KW-0808">Transferase</keyword>
<dbReference type="InterPro" id="IPR018311">
    <property type="entry name" value="Autoind_synth_CS"/>
</dbReference>
<dbReference type="Pfam" id="PF00765">
    <property type="entry name" value="Autoind_synth"/>
    <property type="match status" value="1"/>
</dbReference>
<dbReference type="PROSITE" id="PS00949">
    <property type="entry name" value="AUTOINDUCER_SYNTH_1"/>
    <property type="match status" value="1"/>
</dbReference>
<evidence type="ECO:0000256" key="8">
    <source>
        <dbReference type="PROSITE-ProRule" id="PRU00533"/>
    </source>
</evidence>
<dbReference type="SUPFAM" id="SSF55729">
    <property type="entry name" value="Acyl-CoA N-acyltransferases (Nat)"/>
    <property type="match status" value="1"/>
</dbReference>
<evidence type="ECO:0000256" key="4">
    <source>
        <dbReference type="ARBA" id="ARBA00022679"/>
    </source>
</evidence>
<dbReference type="InterPro" id="IPR001690">
    <property type="entry name" value="Autoind_synthase"/>
</dbReference>
<dbReference type="Gene3D" id="3.40.630.30">
    <property type="match status" value="1"/>
</dbReference>
<keyword evidence="11" id="KW-0012">Acyltransferase</keyword>
<dbReference type="PANTHER" id="PTHR39322:SF1">
    <property type="entry name" value="ISOVALERYL-HOMOSERINE LACTONE SYNTHASE"/>
    <property type="match status" value="1"/>
</dbReference>
<keyword evidence="6 8" id="KW-0071">Autoinducer synthesis</keyword>
<dbReference type="PRINTS" id="PR01549">
    <property type="entry name" value="AUTOINDCRSYN"/>
</dbReference>
<proteinExistence type="inferred from homology"/>
<comment type="catalytic activity">
    <reaction evidence="7 9">
        <text>a fatty acyl-[ACP] + S-adenosyl-L-methionine = an N-acyl-L-homoserine lactone + S-methyl-5'-thioadenosine + holo-[ACP] + H(+)</text>
        <dbReference type="Rhea" id="RHEA:10096"/>
        <dbReference type="Rhea" id="RHEA-COMP:9685"/>
        <dbReference type="Rhea" id="RHEA-COMP:14125"/>
        <dbReference type="ChEBI" id="CHEBI:15378"/>
        <dbReference type="ChEBI" id="CHEBI:17509"/>
        <dbReference type="ChEBI" id="CHEBI:55474"/>
        <dbReference type="ChEBI" id="CHEBI:59789"/>
        <dbReference type="ChEBI" id="CHEBI:64479"/>
        <dbReference type="ChEBI" id="CHEBI:138651"/>
        <dbReference type="EC" id="2.3.1.184"/>
    </reaction>
</comment>
<evidence type="ECO:0000256" key="1">
    <source>
        <dbReference type="ARBA" id="ARBA00012340"/>
    </source>
</evidence>
<evidence type="ECO:0000256" key="5">
    <source>
        <dbReference type="ARBA" id="ARBA00022691"/>
    </source>
</evidence>
<evidence type="ECO:0000256" key="2">
    <source>
        <dbReference type="ARBA" id="ARBA00018768"/>
    </source>
</evidence>
<dbReference type="PANTHER" id="PTHR39322">
    <property type="entry name" value="ACYL-HOMOSERINE-LACTONE SYNTHASE"/>
    <property type="match status" value="1"/>
</dbReference>
<evidence type="ECO:0000256" key="9">
    <source>
        <dbReference type="RuleBase" id="RU361135"/>
    </source>
</evidence>